<feature type="region of interest" description="Disordered" evidence="1">
    <location>
        <begin position="88"/>
        <end position="137"/>
    </location>
</feature>
<gene>
    <name evidence="2" type="ORF">B5M42_22615</name>
</gene>
<name>A0A4Y8PS39_9BACL</name>
<dbReference type="EMBL" id="MYFO01000046">
    <property type="protein sequence ID" value="TFE83592.1"/>
    <property type="molecule type" value="Genomic_DNA"/>
</dbReference>
<accession>A0A4Y8PS39</accession>
<dbReference type="Proteomes" id="UP000298246">
    <property type="component" value="Unassembled WGS sequence"/>
</dbReference>
<protein>
    <submittedName>
        <fullName evidence="2">Uncharacterized protein</fullName>
    </submittedName>
</protein>
<proteinExistence type="predicted"/>
<comment type="caution">
    <text evidence="2">The sequence shown here is derived from an EMBL/GenBank/DDBJ whole genome shotgun (WGS) entry which is preliminary data.</text>
</comment>
<sequence>MKDQTARRSARAAALDPATEYVARQSGEQETYYASQASPAISSAAGVSGLQRTVGNQAVAQLMRSQLHRAPSAAVQASGVVRRQVQPEAAERAPELSGGEALQRQAAASLAPSSVTGPVSGSKGEAKGGEADELGATAPEIQRKTYAAGSVGAVRNHSPAGSPVVQRQLFSYPRRGAGVEEMRPEVAALGEANAIFVEYAQLLKDDSNAIVKGKERDGNDGLKKVLKETAVENESVNSSFIAGLVGSGDWKSYTDFEGLRTKINASEGYEEADLSDMNDTELCEYIEEETAIVSAWLAEEVQLAGENVWAVIESAAALPAVWQDFLASVLYNEVKETFYDMNGNFVPYVQPFIKLINEINDGTITQLDYVRKYGGPGTWGAEFAVAAPAPKQAFYNNVAVVHTHYPDDTSQPNYGHTKPYDRRYNAGYGYTAVNLARLLAIADTNETYDNL</sequence>
<evidence type="ECO:0000256" key="1">
    <source>
        <dbReference type="SAM" id="MobiDB-lite"/>
    </source>
</evidence>
<dbReference type="AlphaFoldDB" id="A0A4Y8PS39"/>
<keyword evidence="3" id="KW-1185">Reference proteome</keyword>
<evidence type="ECO:0000313" key="2">
    <source>
        <dbReference type="EMBL" id="TFE83592.1"/>
    </source>
</evidence>
<organism evidence="2 3">
    <name type="scientific">Paenibacillus athensensis</name>
    <dbReference type="NCBI Taxonomy" id="1967502"/>
    <lineage>
        <taxon>Bacteria</taxon>
        <taxon>Bacillati</taxon>
        <taxon>Bacillota</taxon>
        <taxon>Bacilli</taxon>
        <taxon>Bacillales</taxon>
        <taxon>Paenibacillaceae</taxon>
        <taxon>Paenibacillus</taxon>
    </lineage>
</organism>
<reference evidence="2 3" key="1">
    <citation type="submission" date="2017-03" db="EMBL/GenBank/DDBJ databases">
        <title>Isolation of Levoglucosan Utilizing Bacteria.</title>
        <authorList>
            <person name="Arya A.S."/>
        </authorList>
    </citation>
    <scope>NUCLEOTIDE SEQUENCE [LARGE SCALE GENOMIC DNA]</scope>
    <source>
        <strain evidence="2 3">MEC069</strain>
    </source>
</reference>
<evidence type="ECO:0000313" key="3">
    <source>
        <dbReference type="Proteomes" id="UP000298246"/>
    </source>
</evidence>
<feature type="region of interest" description="Disordered" evidence="1">
    <location>
        <begin position="1"/>
        <end position="22"/>
    </location>
</feature>